<protein>
    <recommendedName>
        <fullName evidence="3">DUF697 domain-containing protein</fullName>
    </recommendedName>
</protein>
<evidence type="ECO:0008006" key="3">
    <source>
        <dbReference type="Google" id="ProtNLM"/>
    </source>
</evidence>
<keyword evidence="2" id="KW-1185">Reference proteome</keyword>
<organism evidence="1 2">
    <name type="scientific">Thermophilibacter gallinarum</name>
    <dbReference type="NCBI Taxonomy" id="2779357"/>
    <lineage>
        <taxon>Bacteria</taxon>
        <taxon>Bacillati</taxon>
        <taxon>Actinomycetota</taxon>
        <taxon>Coriobacteriia</taxon>
        <taxon>Coriobacteriales</taxon>
        <taxon>Atopobiaceae</taxon>
        <taxon>Thermophilibacter</taxon>
    </lineage>
</organism>
<dbReference type="EMBL" id="JADCJZ010000003">
    <property type="protein sequence ID" value="MBE5024729.1"/>
    <property type="molecule type" value="Genomic_DNA"/>
</dbReference>
<sequence length="312" mass="31958">MGGRSWSVGRVADVVSSGRASLRGRDERACLHVLVDPAAPRPLVCAVRDLLMPERANVEVRVLPLDGARPGSDAVDAAVALTAPDSSTGPLRSYVGAGVPVALVVEGALEAPRLELDERTAPLVGVVAASSARALADKLATWLAAATDKPLALAANLPFCRRAVCDLLVSRCALENAVVGLVRLVPGSDLPLMTANQAKLALDIAAAHGRALEPARALELAGVVGGGLAWRAVARTLVSMLPGLGTLARVGVAYGGTLATGAALRLRFESETGVTPRRDDVDAGPAEPRQQVLLDTSADQDSGYVTIGVTGA</sequence>
<evidence type="ECO:0000313" key="2">
    <source>
        <dbReference type="Proteomes" id="UP001194273"/>
    </source>
</evidence>
<accession>A0ABR9QUI9</accession>
<reference evidence="1 2" key="1">
    <citation type="submission" date="2020-10" db="EMBL/GenBank/DDBJ databases">
        <title>ChiBAC.</title>
        <authorList>
            <person name="Zenner C."/>
            <person name="Hitch T.C.A."/>
            <person name="Clavel T."/>
        </authorList>
    </citation>
    <scope>NUCLEOTIDE SEQUENCE [LARGE SCALE GENOMIC DNA]</scope>
    <source>
        <strain evidence="1 2">DSM 107455</strain>
    </source>
</reference>
<name>A0ABR9QUI9_9ACTN</name>
<dbReference type="Proteomes" id="UP001194273">
    <property type="component" value="Unassembled WGS sequence"/>
</dbReference>
<dbReference type="RefSeq" id="WP_193530364.1">
    <property type="nucleotide sequence ID" value="NZ_JADCJZ010000003.1"/>
</dbReference>
<proteinExistence type="predicted"/>
<gene>
    <name evidence="1" type="ORF">INF26_07700</name>
</gene>
<evidence type="ECO:0000313" key="1">
    <source>
        <dbReference type="EMBL" id="MBE5024729.1"/>
    </source>
</evidence>
<comment type="caution">
    <text evidence="1">The sequence shown here is derived from an EMBL/GenBank/DDBJ whole genome shotgun (WGS) entry which is preliminary data.</text>
</comment>